<name>A0A1G1WB85_9BACT</name>
<accession>A0A1G1WB85</accession>
<dbReference type="Proteomes" id="UP000177103">
    <property type="component" value="Unassembled WGS sequence"/>
</dbReference>
<evidence type="ECO:0000313" key="2">
    <source>
        <dbReference type="Proteomes" id="UP000177103"/>
    </source>
</evidence>
<gene>
    <name evidence="1" type="ORF">A2Y57_02400</name>
</gene>
<proteinExistence type="predicted"/>
<dbReference type="AlphaFoldDB" id="A0A1G1WB85"/>
<comment type="caution">
    <text evidence="1">The sequence shown here is derived from an EMBL/GenBank/DDBJ whole genome shotgun (WGS) entry which is preliminary data.</text>
</comment>
<evidence type="ECO:0000313" key="1">
    <source>
        <dbReference type="EMBL" id="OGY24952.1"/>
    </source>
</evidence>
<organism evidence="1 2">
    <name type="scientific">Candidatus Woykebacteria bacterium RBG_13_40_7b</name>
    <dbReference type="NCBI Taxonomy" id="1802594"/>
    <lineage>
        <taxon>Bacteria</taxon>
        <taxon>Candidatus Woykeibacteriota</taxon>
    </lineage>
</organism>
<protein>
    <submittedName>
        <fullName evidence="1">Uncharacterized protein</fullName>
    </submittedName>
</protein>
<sequence>MSEEKKTRVTAQLGPGIVVHILTPDVSSDGLWQVLVEGTKDPRLASDGISFGNDDVLETNLLPELYRVVDDVLVVTQGWHQHVKRAMDELLADYRAEIQRQRAYRPK</sequence>
<dbReference type="EMBL" id="MHCQ01000005">
    <property type="protein sequence ID" value="OGY24952.1"/>
    <property type="molecule type" value="Genomic_DNA"/>
</dbReference>
<reference evidence="1 2" key="1">
    <citation type="journal article" date="2016" name="Nat. Commun.">
        <title>Thousands of microbial genomes shed light on interconnected biogeochemical processes in an aquifer system.</title>
        <authorList>
            <person name="Anantharaman K."/>
            <person name="Brown C.T."/>
            <person name="Hug L.A."/>
            <person name="Sharon I."/>
            <person name="Castelle C.J."/>
            <person name="Probst A.J."/>
            <person name="Thomas B.C."/>
            <person name="Singh A."/>
            <person name="Wilkins M.J."/>
            <person name="Karaoz U."/>
            <person name="Brodie E.L."/>
            <person name="Williams K.H."/>
            <person name="Hubbard S.S."/>
            <person name="Banfield J.F."/>
        </authorList>
    </citation>
    <scope>NUCLEOTIDE SEQUENCE [LARGE SCALE GENOMIC DNA]</scope>
</reference>